<name>A0ABU9CDP2_9BURK</name>
<sequence length="586" mass="61739">MSQSILLFLRANRRHLGELGVASLLINLLMLAMPLFTMLVYDKAVGNQVHDTLWALTLGVTLLLGLELVLRAARIHLLEHAGARWDAYLDERVMRGVLATPLSRTLTAGDMLARLREVSATRDVLSAQALLSLADLPFALLFAGVMAVVAGPLVWVPLAAGAVVLAAGWLQMALVGRRQAVAHEATRGKLATLVDVLAAREALYGRADGQRAEALWRRQSQAGARAASRARLWSQWHLQLLPTTMALASVAVLVWGVFRVEAQLLSVGGLISANMLAGRMVGTLCGLTPLLGRWREFRAALAGLSTALDLQAGSAQPARLEAAALRQEGVRLEDLGFQYPRAEGQTAREQLQGLNLHLATGQIVAVVGASGAGKSTLLRLLAGQLPPSQGRLSVGGCLIDGEPERLALAGLAFHKAQDPCFLGGTLRDVVAAAHPGAGDDQLIAALRRAGLGPQLDSGELGLNSPVGTNGTGLSGGQRQMLALAGAFVGEQPLVLLDEPTLGLDRVAQEQLFQALPTLRAGRCVLIATHATELLQLADRVLVLERGRVVADGPPSRLLGPQAQRQRPAAAPAAAPRTPSSNALESA</sequence>
<feature type="transmembrane region" description="Helical" evidence="9">
    <location>
        <begin position="124"/>
        <end position="148"/>
    </location>
</feature>
<feature type="region of interest" description="Disordered" evidence="8">
    <location>
        <begin position="552"/>
        <end position="586"/>
    </location>
</feature>
<evidence type="ECO:0000256" key="3">
    <source>
        <dbReference type="ARBA" id="ARBA00022692"/>
    </source>
</evidence>
<feature type="transmembrane region" description="Helical" evidence="9">
    <location>
        <begin position="21"/>
        <end position="41"/>
    </location>
</feature>
<evidence type="ECO:0000259" key="10">
    <source>
        <dbReference type="PROSITE" id="PS50893"/>
    </source>
</evidence>
<proteinExistence type="predicted"/>
<feature type="domain" description="ABC transporter" evidence="10">
    <location>
        <begin position="330"/>
        <end position="570"/>
    </location>
</feature>
<evidence type="ECO:0000313" key="12">
    <source>
        <dbReference type="EMBL" id="MEK8049310.1"/>
    </source>
</evidence>
<keyword evidence="2" id="KW-1003">Cell membrane</keyword>
<dbReference type="GO" id="GO:0005524">
    <property type="term" value="F:ATP binding"/>
    <property type="evidence" value="ECO:0007669"/>
    <property type="project" value="UniProtKB-KW"/>
</dbReference>
<evidence type="ECO:0000256" key="6">
    <source>
        <dbReference type="ARBA" id="ARBA00022989"/>
    </source>
</evidence>
<dbReference type="InterPro" id="IPR017871">
    <property type="entry name" value="ABC_transporter-like_CS"/>
</dbReference>
<evidence type="ECO:0000256" key="2">
    <source>
        <dbReference type="ARBA" id="ARBA00022475"/>
    </source>
</evidence>
<organism evidence="12 13">
    <name type="scientific">Pseudaquabacterium inlustre</name>
    <dbReference type="NCBI Taxonomy" id="2984192"/>
    <lineage>
        <taxon>Bacteria</taxon>
        <taxon>Pseudomonadati</taxon>
        <taxon>Pseudomonadota</taxon>
        <taxon>Betaproteobacteria</taxon>
        <taxon>Burkholderiales</taxon>
        <taxon>Sphaerotilaceae</taxon>
        <taxon>Pseudaquabacterium</taxon>
    </lineage>
</organism>
<dbReference type="InterPro" id="IPR003439">
    <property type="entry name" value="ABC_transporter-like_ATP-bd"/>
</dbReference>
<evidence type="ECO:0000256" key="9">
    <source>
        <dbReference type="SAM" id="Phobius"/>
    </source>
</evidence>
<dbReference type="Gene3D" id="1.20.1560.10">
    <property type="entry name" value="ABC transporter type 1, transmembrane domain"/>
    <property type="match status" value="1"/>
</dbReference>
<dbReference type="PROSITE" id="PS50929">
    <property type="entry name" value="ABC_TM1F"/>
    <property type="match status" value="1"/>
</dbReference>
<dbReference type="SMART" id="SM00382">
    <property type="entry name" value="AAA"/>
    <property type="match status" value="1"/>
</dbReference>
<dbReference type="PROSITE" id="PS00211">
    <property type="entry name" value="ABC_TRANSPORTER_1"/>
    <property type="match status" value="1"/>
</dbReference>
<evidence type="ECO:0000256" key="1">
    <source>
        <dbReference type="ARBA" id="ARBA00004651"/>
    </source>
</evidence>
<dbReference type="Proteomes" id="UP001365405">
    <property type="component" value="Unassembled WGS sequence"/>
</dbReference>
<evidence type="ECO:0000256" key="5">
    <source>
        <dbReference type="ARBA" id="ARBA00022840"/>
    </source>
</evidence>
<feature type="domain" description="ABC transmembrane type-1" evidence="11">
    <location>
        <begin position="21"/>
        <end position="296"/>
    </location>
</feature>
<keyword evidence="13" id="KW-1185">Reference proteome</keyword>
<dbReference type="Pfam" id="PF00664">
    <property type="entry name" value="ABC_membrane"/>
    <property type="match status" value="1"/>
</dbReference>
<gene>
    <name evidence="12" type="ORF">AACH10_03570</name>
</gene>
<accession>A0ABU9CDP2</accession>
<evidence type="ECO:0000256" key="4">
    <source>
        <dbReference type="ARBA" id="ARBA00022741"/>
    </source>
</evidence>
<reference evidence="12 13" key="1">
    <citation type="submission" date="2024-04" db="EMBL/GenBank/DDBJ databases">
        <title>Novel species of the genus Ideonella isolated from streams.</title>
        <authorList>
            <person name="Lu H."/>
        </authorList>
    </citation>
    <scope>NUCLEOTIDE SEQUENCE [LARGE SCALE GENOMIC DNA]</scope>
    <source>
        <strain evidence="12 13">DXS22W</strain>
    </source>
</reference>
<evidence type="ECO:0000256" key="8">
    <source>
        <dbReference type="SAM" id="MobiDB-lite"/>
    </source>
</evidence>
<feature type="transmembrane region" description="Helical" evidence="9">
    <location>
        <begin position="238"/>
        <end position="258"/>
    </location>
</feature>
<protein>
    <submittedName>
        <fullName evidence="12">ATP-binding cassette domain-containing protein</fullName>
    </submittedName>
</protein>
<dbReference type="Gene3D" id="3.40.50.300">
    <property type="entry name" value="P-loop containing nucleotide triphosphate hydrolases"/>
    <property type="match status" value="1"/>
</dbReference>
<dbReference type="InterPro" id="IPR027417">
    <property type="entry name" value="P-loop_NTPase"/>
</dbReference>
<dbReference type="PANTHER" id="PTHR43394">
    <property type="entry name" value="ATP-DEPENDENT PERMEASE MDL1, MITOCHONDRIAL"/>
    <property type="match status" value="1"/>
</dbReference>
<evidence type="ECO:0000313" key="13">
    <source>
        <dbReference type="Proteomes" id="UP001365405"/>
    </source>
</evidence>
<dbReference type="InterPro" id="IPR036640">
    <property type="entry name" value="ABC1_TM_sf"/>
</dbReference>
<dbReference type="InterPro" id="IPR003593">
    <property type="entry name" value="AAA+_ATPase"/>
</dbReference>
<comment type="subcellular location">
    <subcellularLocation>
        <location evidence="1">Cell membrane</location>
        <topology evidence="1">Multi-pass membrane protein</topology>
    </subcellularLocation>
</comment>
<dbReference type="RefSeq" id="WP_341408980.1">
    <property type="nucleotide sequence ID" value="NZ_JBBUTH010000001.1"/>
</dbReference>
<keyword evidence="7 9" id="KW-0472">Membrane</keyword>
<feature type="compositionally biased region" description="Low complexity" evidence="8">
    <location>
        <begin position="560"/>
        <end position="576"/>
    </location>
</feature>
<dbReference type="PROSITE" id="PS50893">
    <property type="entry name" value="ABC_TRANSPORTER_2"/>
    <property type="match status" value="1"/>
</dbReference>
<comment type="caution">
    <text evidence="12">The sequence shown here is derived from an EMBL/GenBank/DDBJ whole genome shotgun (WGS) entry which is preliminary data.</text>
</comment>
<dbReference type="SUPFAM" id="SSF90123">
    <property type="entry name" value="ABC transporter transmembrane region"/>
    <property type="match status" value="1"/>
</dbReference>
<feature type="compositionally biased region" description="Polar residues" evidence="8">
    <location>
        <begin position="577"/>
        <end position="586"/>
    </location>
</feature>
<keyword evidence="4" id="KW-0547">Nucleotide-binding</keyword>
<dbReference type="InterPro" id="IPR039421">
    <property type="entry name" value="Type_1_exporter"/>
</dbReference>
<dbReference type="SUPFAM" id="SSF52540">
    <property type="entry name" value="P-loop containing nucleoside triphosphate hydrolases"/>
    <property type="match status" value="1"/>
</dbReference>
<evidence type="ECO:0000259" key="11">
    <source>
        <dbReference type="PROSITE" id="PS50929"/>
    </source>
</evidence>
<feature type="transmembrane region" description="Helical" evidence="9">
    <location>
        <begin position="53"/>
        <end position="70"/>
    </location>
</feature>
<keyword evidence="6 9" id="KW-1133">Transmembrane helix</keyword>
<feature type="transmembrane region" description="Helical" evidence="9">
    <location>
        <begin position="154"/>
        <end position="175"/>
    </location>
</feature>
<evidence type="ECO:0000256" key="7">
    <source>
        <dbReference type="ARBA" id="ARBA00023136"/>
    </source>
</evidence>
<keyword evidence="3 9" id="KW-0812">Transmembrane</keyword>
<dbReference type="InterPro" id="IPR011527">
    <property type="entry name" value="ABC1_TM_dom"/>
</dbReference>
<dbReference type="EMBL" id="JBBUTH010000001">
    <property type="protein sequence ID" value="MEK8049310.1"/>
    <property type="molecule type" value="Genomic_DNA"/>
</dbReference>
<dbReference type="Pfam" id="PF00005">
    <property type="entry name" value="ABC_tran"/>
    <property type="match status" value="1"/>
</dbReference>
<keyword evidence="5 12" id="KW-0067">ATP-binding</keyword>
<dbReference type="PANTHER" id="PTHR43394:SF1">
    <property type="entry name" value="ATP-BINDING CASSETTE SUB-FAMILY B MEMBER 10, MITOCHONDRIAL"/>
    <property type="match status" value="1"/>
</dbReference>